<organism evidence="1 2">
    <name type="scientific">Vallitalea maricola</name>
    <dbReference type="NCBI Taxonomy" id="3074433"/>
    <lineage>
        <taxon>Bacteria</taxon>
        <taxon>Bacillati</taxon>
        <taxon>Bacillota</taxon>
        <taxon>Clostridia</taxon>
        <taxon>Lachnospirales</taxon>
        <taxon>Vallitaleaceae</taxon>
        <taxon>Vallitalea</taxon>
    </lineage>
</organism>
<evidence type="ECO:0000313" key="1">
    <source>
        <dbReference type="EMBL" id="GMQ64831.1"/>
    </source>
</evidence>
<dbReference type="EMBL" id="BTPU01000084">
    <property type="protein sequence ID" value="GMQ64831.1"/>
    <property type="molecule type" value="Genomic_DNA"/>
</dbReference>
<accession>A0ACB5UPX5</accession>
<gene>
    <name evidence="1" type="ORF">AN2V17_40710</name>
</gene>
<protein>
    <submittedName>
        <fullName evidence="1">Alpha/beta hydrolase</fullName>
    </submittedName>
</protein>
<keyword evidence="2" id="KW-1185">Reference proteome</keyword>
<sequence>MNLHSKKIIDVSEMVSIGGIKQHIMVRGNPQNPIILFIHGGPGIPYSCISDCFQENIEQDFLVVNWDQRGAGKSYSEDIPIDTMNLEHFIFDLMEVVDYLLNTYQKNKLFLSAQSIGSVYGLMSVHRFPDKFYGYISTGQIVDTIQNEKVSYNLIFNEAKKLNNTEAIKELSEIGSPPYKDIINNIGIERKWLSILGYIEKNFRVFEYISNNCTREELDIIMKGQEFSVNHLFADIYENGINFFKTIKDIKVPVYFCMGRYDYVAPQILTEKYCETLVCPTKKCIWFENSAHFPELDEPNKFYQVLLEILHETIDKK</sequence>
<evidence type="ECO:0000313" key="2">
    <source>
        <dbReference type="Proteomes" id="UP001374599"/>
    </source>
</evidence>
<keyword evidence="1" id="KW-0378">Hydrolase</keyword>
<comment type="caution">
    <text evidence="1">The sequence shown here is derived from an EMBL/GenBank/DDBJ whole genome shotgun (WGS) entry which is preliminary data.</text>
</comment>
<dbReference type="Proteomes" id="UP001374599">
    <property type="component" value="Unassembled WGS sequence"/>
</dbReference>
<proteinExistence type="predicted"/>
<name>A0ACB5UPX5_9FIRM</name>
<reference evidence="1" key="1">
    <citation type="submission" date="2023-09" db="EMBL/GenBank/DDBJ databases">
        <title>Vallitalea sediminicola and Vallitalea maricola sp. nov., anaerobic bacteria isolated from marine sediment.</title>
        <authorList>
            <person name="Hirano S."/>
            <person name="Maeda A."/>
            <person name="Terahara T."/>
            <person name="Mori K."/>
            <person name="Hamada M."/>
            <person name="Matsumoto R."/>
            <person name="Kobayashi T."/>
        </authorList>
    </citation>
    <scope>NUCLEOTIDE SEQUENCE</scope>
    <source>
        <strain evidence="1">AN17-2</strain>
    </source>
</reference>